<feature type="compositionally biased region" description="Low complexity" evidence="2">
    <location>
        <begin position="126"/>
        <end position="135"/>
    </location>
</feature>
<dbReference type="SMART" id="SM00268">
    <property type="entry name" value="ACTIN"/>
    <property type="match status" value="1"/>
</dbReference>
<reference evidence="3 4" key="1">
    <citation type="submission" date="2019-07" db="EMBL/GenBank/DDBJ databases">
        <authorList>
            <person name="Friedrich A."/>
            <person name="Schacherer J."/>
        </authorList>
    </citation>
    <scope>NUCLEOTIDE SEQUENCE [LARGE SCALE GENOMIC DNA]</scope>
</reference>
<dbReference type="InterPro" id="IPR004000">
    <property type="entry name" value="Actin"/>
</dbReference>
<feature type="region of interest" description="Disordered" evidence="2">
    <location>
        <begin position="1"/>
        <end position="23"/>
    </location>
</feature>
<dbReference type="Pfam" id="PF00022">
    <property type="entry name" value="Actin"/>
    <property type="match status" value="1"/>
</dbReference>
<dbReference type="CDD" id="cd10206">
    <property type="entry name" value="ASKHA_NBD_Arp8-like"/>
    <property type="match status" value="1"/>
</dbReference>
<dbReference type="Gene3D" id="3.30.420.580">
    <property type="match status" value="1"/>
</dbReference>
<dbReference type="Gene3D" id="3.30.420.40">
    <property type="match status" value="1"/>
</dbReference>
<organism evidence="3 4">
    <name type="scientific">Dekkera bruxellensis</name>
    <name type="common">Brettanomyces custersii</name>
    <dbReference type="NCBI Taxonomy" id="5007"/>
    <lineage>
        <taxon>Eukaryota</taxon>
        <taxon>Fungi</taxon>
        <taxon>Dikarya</taxon>
        <taxon>Ascomycota</taxon>
        <taxon>Saccharomycotina</taxon>
        <taxon>Pichiomycetes</taxon>
        <taxon>Pichiales</taxon>
        <taxon>Pichiaceae</taxon>
        <taxon>Brettanomyces</taxon>
    </lineage>
</organism>
<dbReference type="Gene3D" id="3.90.640.10">
    <property type="entry name" value="Actin, Chain A, domain 4"/>
    <property type="match status" value="1"/>
</dbReference>
<keyword evidence="4" id="KW-1185">Reference proteome</keyword>
<dbReference type="Proteomes" id="UP000478008">
    <property type="component" value="Unassembled WGS sequence"/>
</dbReference>
<dbReference type="SUPFAM" id="SSF53067">
    <property type="entry name" value="Actin-like ATPase domain"/>
    <property type="match status" value="2"/>
</dbReference>
<comment type="similarity">
    <text evidence="1">Belongs to the actin family.</text>
</comment>
<feature type="compositionally biased region" description="Acidic residues" evidence="2">
    <location>
        <begin position="137"/>
        <end position="146"/>
    </location>
</feature>
<dbReference type="AlphaFoldDB" id="A0A7D9H261"/>
<name>A0A7D9H261_DEKBR</name>
<dbReference type="PANTHER" id="PTHR11937">
    <property type="entry name" value="ACTIN"/>
    <property type="match status" value="1"/>
</dbReference>
<sequence>MPGNRNGKVEANMHNGRPTKASAAVLEKRREGRKRAMARLQSKLEEYGVKREDEVNNLPFSTIPQIQLINQKNYFTDYLKKDEQFRMIRQVKERVFEFRLAKKRKHNEKTKNQDIITKLKHTPSVASNLSSVNSSGTEDDADDDADTSSDKILILHPGSENVRIGLSTDIGPKIVKNLVARKLNGSSIKYAEKFDPERDMESYENVKISDTTYINRKKEITANFKERMRYYKRRIVPNSHESCINFNRRVEPEIIPIHNDSHSVDYIKTEDVKKDYVVGDDVFKLEDLDKWMIRSPFSSSGFNDHDLSYATTTDLLGDVEVLLFETLKKYFGVDKLKDLSVYSCILIIPDLYKKSYVEEMTSFLLNIMGFHRVALIQEGMSSTFGSGTSTGCVVDVGASTTKVCCVEDGIIVPNSQIVLDYGSSDVTRYFIKNLLSEQFPYKTINLNDLYDWRLANELKQNFTTFNDANVAVQVFSFVRRKPNNKIAKYQFKVFDEVMISPMGLFYPDAFMETLDFKESKHPNILLGKKHPNRLVRKAGLFENRAGVFEGLENEDPTSLMQSMEKSKVIVTDENVTSISNFILSLIKDDDGTFEGLLPPNDKKFTFDMNTKIDIDSRTRNMTPLDKAIIESITVAGYESKTRLESLYSNISLIGGGCKTDGFDSILVDRLNITRSPLLGCNRLEDITKLIKGWYDDWLAEQKKEDKGENDKEKKEMFVLTKSQIQKISNIVSDSQLLGIEILPNAGVDPSILSWKGGSVFSRLKIINELWVDQEDWDRLGSRSLNYVSLFGY</sequence>
<feature type="region of interest" description="Disordered" evidence="2">
    <location>
        <begin position="126"/>
        <end position="146"/>
    </location>
</feature>
<evidence type="ECO:0000313" key="3">
    <source>
        <dbReference type="EMBL" id="VUG19762.1"/>
    </source>
</evidence>
<dbReference type="EMBL" id="CABFWN010000005">
    <property type="protein sequence ID" value="VUG19762.1"/>
    <property type="molecule type" value="Genomic_DNA"/>
</dbReference>
<proteinExistence type="inferred from homology"/>
<evidence type="ECO:0000256" key="1">
    <source>
        <dbReference type="RuleBase" id="RU000487"/>
    </source>
</evidence>
<protein>
    <submittedName>
        <fullName evidence="3">DEBR0S5_11364g1_1</fullName>
    </submittedName>
</protein>
<accession>A0A7D9H261</accession>
<dbReference type="InterPro" id="IPR043129">
    <property type="entry name" value="ATPase_NBD"/>
</dbReference>
<gene>
    <name evidence="3" type="ORF">DEBR0S5_11364G</name>
</gene>
<evidence type="ECO:0000256" key="2">
    <source>
        <dbReference type="SAM" id="MobiDB-lite"/>
    </source>
</evidence>
<evidence type="ECO:0000313" key="4">
    <source>
        <dbReference type="Proteomes" id="UP000478008"/>
    </source>
</evidence>